<dbReference type="RefSeq" id="WP_189977718.1">
    <property type="nucleotide sequence ID" value="NZ_BNBF01000001.1"/>
</dbReference>
<evidence type="ECO:0000256" key="1">
    <source>
        <dbReference type="SAM" id="MobiDB-lite"/>
    </source>
</evidence>
<accession>A0A919BZQ0</accession>
<dbReference type="InterPro" id="IPR049945">
    <property type="entry name" value="AAA_22"/>
</dbReference>
<dbReference type="InterPro" id="IPR011990">
    <property type="entry name" value="TPR-like_helical_dom_sf"/>
</dbReference>
<name>A0A919BZQ0_9ACTN</name>
<feature type="region of interest" description="Disordered" evidence="1">
    <location>
        <begin position="1"/>
        <end position="20"/>
    </location>
</feature>
<dbReference type="CDD" id="cd06170">
    <property type="entry name" value="LuxR_C_like"/>
    <property type="match status" value="1"/>
</dbReference>
<feature type="region of interest" description="Disordered" evidence="1">
    <location>
        <begin position="35"/>
        <end position="56"/>
    </location>
</feature>
<reference evidence="4" key="1">
    <citation type="journal article" date="2019" name="Int. J. Syst. Evol. Microbiol.">
        <title>The Global Catalogue of Microorganisms (GCM) 10K type strain sequencing project: providing services to taxonomists for standard genome sequencing and annotation.</title>
        <authorList>
            <consortium name="The Broad Institute Genomics Platform"/>
            <consortium name="The Broad Institute Genome Sequencing Center for Infectious Disease"/>
            <person name="Wu L."/>
            <person name="Ma J."/>
        </authorList>
    </citation>
    <scope>NUCLEOTIDE SEQUENCE [LARGE SCALE GENOMIC DNA]</scope>
    <source>
        <strain evidence="4">JCM 4253</strain>
    </source>
</reference>
<organism evidence="3 4">
    <name type="scientific">Streptomyces capoamus</name>
    <dbReference type="NCBI Taxonomy" id="68183"/>
    <lineage>
        <taxon>Bacteria</taxon>
        <taxon>Bacillati</taxon>
        <taxon>Actinomycetota</taxon>
        <taxon>Actinomycetes</taxon>
        <taxon>Kitasatosporales</taxon>
        <taxon>Streptomycetaceae</taxon>
        <taxon>Streptomyces</taxon>
    </lineage>
</organism>
<dbReference type="Proteomes" id="UP000619355">
    <property type="component" value="Unassembled WGS sequence"/>
</dbReference>
<dbReference type="GO" id="GO:0016887">
    <property type="term" value="F:ATP hydrolysis activity"/>
    <property type="evidence" value="ECO:0007669"/>
    <property type="project" value="InterPro"/>
</dbReference>
<evidence type="ECO:0000313" key="3">
    <source>
        <dbReference type="EMBL" id="GHG34592.1"/>
    </source>
</evidence>
<dbReference type="AlphaFoldDB" id="A0A919BZQ0"/>
<dbReference type="Gene3D" id="3.40.50.300">
    <property type="entry name" value="P-loop containing nucleotide triphosphate hydrolases"/>
    <property type="match status" value="1"/>
</dbReference>
<dbReference type="GO" id="GO:0006355">
    <property type="term" value="P:regulation of DNA-templated transcription"/>
    <property type="evidence" value="ECO:0007669"/>
    <property type="project" value="InterPro"/>
</dbReference>
<evidence type="ECO:0000313" key="4">
    <source>
        <dbReference type="Proteomes" id="UP000619355"/>
    </source>
</evidence>
<dbReference type="InterPro" id="IPR027417">
    <property type="entry name" value="P-loop_NTPase"/>
</dbReference>
<dbReference type="InterPro" id="IPR016032">
    <property type="entry name" value="Sig_transdc_resp-reg_C-effctor"/>
</dbReference>
<dbReference type="PROSITE" id="PS50043">
    <property type="entry name" value="HTH_LUXR_2"/>
    <property type="match status" value="1"/>
</dbReference>
<dbReference type="SUPFAM" id="SSF52540">
    <property type="entry name" value="P-loop containing nucleoside triphosphate hydrolases"/>
    <property type="match status" value="1"/>
</dbReference>
<dbReference type="SUPFAM" id="SSF46894">
    <property type="entry name" value="C-terminal effector domain of the bipartite response regulators"/>
    <property type="match status" value="1"/>
</dbReference>
<dbReference type="PANTHER" id="PTHR47691">
    <property type="entry name" value="REGULATOR-RELATED"/>
    <property type="match status" value="1"/>
</dbReference>
<dbReference type="PANTHER" id="PTHR47691:SF3">
    <property type="entry name" value="HTH-TYPE TRANSCRIPTIONAL REGULATOR RV0890C-RELATED"/>
    <property type="match status" value="1"/>
</dbReference>
<dbReference type="GO" id="GO:0003677">
    <property type="term" value="F:DNA binding"/>
    <property type="evidence" value="ECO:0007669"/>
    <property type="project" value="InterPro"/>
</dbReference>
<dbReference type="Pfam" id="PF13401">
    <property type="entry name" value="AAA_22"/>
    <property type="match status" value="1"/>
</dbReference>
<gene>
    <name evidence="3" type="ORF">GCM10018980_04330</name>
</gene>
<comment type="caution">
    <text evidence="3">The sequence shown here is derived from an EMBL/GenBank/DDBJ whole genome shotgun (WGS) entry which is preliminary data.</text>
</comment>
<dbReference type="SMART" id="SM00421">
    <property type="entry name" value="HTH_LUXR"/>
    <property type="match status" value="1"/>
</dbReference>
<dbReference type="Gene3D" id="1.25.40.10">
    <property type="entry name" value="Tetratricopeptide repeat domain"/>
    <property type="match status" value="1"/>
</dbReference>
<dbReference type="InterPro" id="IPR058852">
    <property type="entry name" value="HTH_77"/>
</dbReference>
<dbReference type="PRINTS" id="PR00038">
    <property type="entry name" value="HTHLUXR"/>
</dbReference>
<feature type="compositionally biased region" description="Low complexity" evidence="1">
    <location>
        <begin position="42"/>
        <end position="56"/>
    </location>
</feature>
<dbReference type="InterPro" id="IPR000792">
    <property type="entry name" value="Tscrpt_reg_LuxR_C"/>
</dbReference>
<sequence length="821" mass="86525">MTCESCGAPLTGRPRRGRPARYCSGACRQRAFRQRSAHRARTATAPPAAGTVSPAGGLPPAFDSFVGRRAELTRLRALSRTSRLVTLTGAGGVGKTRLALEFARGLTGRHQPVDLVELDALHDGAALAQTVAAALAAPERAGRSGADVLVHAIGDARRLLVLDNCEHVAEPCARLVATLLSRCPRLRILATSREALRVPGETVFRVGELTLPPADAGDDPVVLLRADAVRLFVERAAGCSPGFRLHRGNGRTVAEICRRLDGLTLAVELAARRAGTLPLDEILAGLDGRMSPLSLLAGGHRTGPGRHRELAATIDWSHRLLDPAEQAVFRRLAVLVGGFDTAAARTVCSGGAVAPERVLGLLCALEAKSLLVRLAGDGGTARFRQLGAVRAYALECLRASGELPATGHRMVQWLNGLADGAADEVFPDQAGSPLAAERDNLAAALARTTVPDGAVRSRLVLELARVHYEQEQPSAAQALLGELPRETGAGALGGAVAALAARVACQRADLARALRLGERAVSVERARRHPAGLANALDARAAARLCRGEFAAAVADLRECLDVLAALDTPQGVAWCTHHLAWALLQAGGAREAETLMSRCLPVLRADARWSRVAAALHTAGAVRLVLGRPDSAERLFAEALQIVPATSFHALYPVEGLAMVAAESGDPRRALLLYEASAGARRRLDTVSEAPWRLRLERTAAAARAALPAAAREAAAGVGRRLRGERLVAYALRTRSDGRREAAGGTAAAGKCTLTGREFMVAELVADGLTNRQIAQRLGLSAHTVATHLDKVRDKLGMRSRTQIALWVAARTESGQRAPG</sequence>
<dbReference type="SUPFAM" id="SSF48452">
    <property type="entry name" value="TPR-like"/>
    <property type="match status" value="1"/>
</dbReference>
<dbReference type="Gene3D" id="1.10.10.10">
    <property type="entry name" value="Winged helix-like DNA-binding domain superfamily/Winged helix DNA-binding domain"/>
    <property type="match status" value="1"/>
</dbReference>
<proteinExistence type="predicted"/>
<evidence type="ECO:0000259" key="2">
    <source>
        <dbReference type="PROSITE" id="PS50043"/>
    </source>
</evidence>
<dbReference type="InterPro" id="IPR036388">
    <property type="entry name" value="WH-like_DNA-bd_sf"/>
</dbReference>
<keyword evidence="4" id="KW-1185">Reference proteome</keyword>
<dbReference type="Pfam" id="PF00196">
    <property type="entry name" value="GerE"/>
    <property type="match status" value="1"/>
</dbReference>
<dbReference type="EMBL" id="BNBF01000001">
    <property type="protein sequence ID" value="GHG34592.1"/>
    <property type="molecule type" value="Genomic_DNA"/>
</dbReference>
<dbReference type="Pfam" id="PF25872">
    <property type="entry name" value="HTH_77"/>
    <property type="match status" value="1"/>
</dbReference>
<protein>
    <recommendedName>
        <fullName evidence="2">HTH luxR-type domain-containing protein</fullName>
    </recommendedName>
</protein>
<feature type="domain" description="HTH luxR-type" evidence="2">
    <location>
        <begin position="748"/>
        <end position="813"/>
    </location>
</feature>